<dbReference type="EMBL" id="AJ006754">
    <property type="protein sequence ID" value="CAB55336.1"/>
    <property type="molecule type" value="Genomic_DNA"/>
</dbReference>
<organism evidence="1">
    <name type="scientific">Yarrowia lipolytica</name>
    <name type="common">Candida lipolytica</name>
    <dbReference type="NCBI Taxonomy" id="4952"/>
    <lineage>
        <taxon>Eukaryota</taxon>
        <taxon>Fungi</taxon>
        <taxon>Dikarya</taxon>
        <taxon>Ascomycota</taxon>
        <taxon>Saccharomycotina</taxon>
        <taxon>Dipodascomycetes</taxon>
        <taxon>Dipodascales</taxon>
        <taxon>Dipodascales incertae sedis</taxon>
        <taxon>Yarrowia</taxon>
    </lineage>
</organism>
<protein>
    <submittedName>
        <fullName evidence="1">Uncharacterized protein 51w</fullName>
    </submittedName>
</protein>
<accession>Q9UVF0</accession>
<gene>
    <name evidence="1" type="primary">51w</name>
</gene>
<evidence type="ECO:0000313" key="1">
    <source>
        <dbReference type="EMBL" id="CAB55336.1"/>
    </source>
</evidence>
<reference evidence="1" key="1">
    <citation type="submission" date="1998-06" db="EMBL/GenBank/DDBJ databases">
        <title>Gene order in a 10275 bp fragment from Yarrowia lipolytica including YlURA5 and YlSEC65 adyacent genes conserved in four yeast species.</title>
        <authorList>
            <person name="Sanchez M."/>
            <person name="Dominguez A."/>
        </authorList>
    </citation>
    <scope>NUCLEOTIDE SEQUENCE</scope>
    <source>
        <strain evidence="1">ATCC 20460</strain>
        <tissue evidence="1">Mycelium</tissue>
    </source>
</reference>
<sequence>MRTPQDTTHCMSSLDQLIHLPVLVYPNPTEDERLQTSCMRSFTSVASFVCSDELSNISDSCFCLFLCLVLALWALADTPIQRPCNPMLCNPMLCSYACRGTSCSYSMYLSLTAPTGFASDGLK</sequence>
<proteinExistence type="predicted"/>
<dbReference type="AlphaFoldDB" id="Q9UVF0"/>
<name>Q9UVF0_YARLL</name>